<feature type="signal peptide" evidence="1">
    <location>
        <begin position="1"/>
        <end position="34"/>
    </location>
</feature>
<name>A0A5E6ZUK7_PSEFL</name>
<evidence type="ECO:0000313" key="4">
    <source>
        <dbReference type="Proteomes" id="UP000381093"/>
    </source>
</evidence>
<dbReference type="PANTHER" id="PTHR30024">
    <property type="entry name" value="ALIPHATIC SULFONATES-BINDING PROTEIN-RELATED"/>
    <property type="match status" value="1"/>
</dbReference>
<dbReference type="SUPFAM" id="SSF53850">
    <property type="entry name" value="Periplasmic binding protein-like II"/>
    <property type="match status" value="1"/>
</dbReference>
<keyword evidence="1" id="KW-0732">Signal</keyword>
<proteinExistence type="predicted"/>
<dbReference type="PANTHER" id="PTHR30024:SF21">
    <property type="entry name" value="ABC TRANSPORTER SUBSTRATE-BINDING PROTEIN"/>
    <property type="match status" value="1"/>
</dbReference>
<protein>
    <recommendedName>
        <fullName evidence="2">SsuA/THI5-like domain-containing protein</fullName>
    </recommendedName>
</protein>
<reference evidence="3 4" key="1">
    <citation type="submission" date="2019-09" db="EMBL/GenBank/DDBJ databases">
        <authorList>
            <person name="Chandra G."/>
            <person name="Truman W A."/>
        </authorList>
    </citation>
    <scope>NUCLEOTIDE SEQUENCE [LARGE SCALE GENOMIC DNA]</scope>
    <source>
        <strain evidence="3">PS710</strain>
    </source>
</reference>
<sequence length="357" mass="38296" precursor="true">MAVFDRLTRRHLLGLASVALASPLLMSLPRASLAADEHAGHAVDSPGEPGGTGEFIRLDAPRALKLAVNLNAVCLAPVVIAHGQGFFKKHNLDVELVNFGNSTEVLLEAIATGKADAGVGMALRWLKALEQGFDVKLTAGTHGGCLRLLSAVNGDVHKLEDLKGKTIGVTDMASPDRNFFSILLKKHGIDPVRDVDWRLFPADLLGTALERGEVQAISGSDPFMYRLIKAGKARELSTNLVEEYANLSCCVVGVTGKLVREEKRVAAALTQAILEAHDYSVKNPRAVAKGFQAYALNTSVEEVEAILHDHTHGHHAVGALLTKEITTYVSDLKTVEVIRQSTDAGEFAKEITADVFS</sequence>
<accession>A0A5E6ZUK7</accession>
<dbReference type="InterPro" id="IPR015168">
    <property type="entry name" value="SsuA/THI5"/>
</dbReference>
<dbReference type="EMBL" id="CABVHW010000001">
    <property type="protein sequence ID" value="VVN68374.1"/>
    <property type="molecule type" value="Genomic_DNA"/>
</dbReference>
<dbReference type="PROSITE" id="PS51318">
    <property type="entry name" value="TAT"/>
    <property type="match status" value="1"/>
</dbReference>
<dbReference type="InterPro" id="IPR006311">
    <property type="entry name" value="TAT_signal"/>
</dbReference>
<dbReference type="RefSeq" id="WP_150762806.1">
    <property type="nucleotide sequence ID" value="NZ_CABVHW010000001.1"/>
</dbReference>
<evidence type="ECO:0000259" key="2">
    <source>
        <dbReference type="Pfam" id="PF09084"/>
    </source>
</evidence>
<dbReference type="Pfam" id="PF09084">
    <property type="entry name" value="NMT1"/>
    <property type="match status" value="1"/>
</dbReference>
<dbReference type="Gene3D" id="3.40.190.10">
    <property type="entry name" value="Periplasmic binding protein-like II"/>
    <property type="match status" value="2"/>
</dbReference>
<dbReference type="AlphaFoldDB" id="A0A5E6ZUK7"/>
<feature type="domain" description="SsuA/THI5-like" evidence="2">
    <location>
        <begin position="76"/>
        <end position="285"/>
    </location>
</feature>
<evidence type="ECO:0000256" key="1">
    <source>
        <dbReference type="SAM" id="SignalP"/>
    </source>
</evidence>
<evidence type="ECO:0000313" key="3">
    <source>
        <dbReference type="EMBL" id="VVN68374.1"/>
    </source>
</evidence>
<gene>
    <name evidence="3" type="ORF">PS710_00255</name>
</gene>
<dbReference type="Proteomes" id="UP000381093">
    <property type="component" value="Unassembled WGS sequence"/>
</dbReference>
<feature type="chain" id="PRO_5023033762" description="SsuA/THI5-like domain-containing protein" evidence="1">
    <location>
        <begin position="35"/>
        <end position="357"/>
    </location>
</feature>
<organism evidence="3 4">
    <name type="scientific">Pseudomonas fluorescens</name>
    <dbReference type="NCBI Taxonomy" id="294"/>
    <lineage>
        <taxon>Bacteria</taxon>
        <taxon>Pseudomonadati</taxon>
        <taxon>Pseudomonadota</taxon>
        <taxon>Gammaproteobacteria</taxon>
        <taxon>Pseudomonadales</taxon>
        <taxon>Pseudomonadaceae</taxon>
        <taxon>Pseudomonas</taxon>
    </lineage>
</organism>